<dbReference type="InterPro" id="IPR015424">
    <property type="entry name" value="PyrdxlP-dep_Trfase"/>
</dbReference>
<keyword evidence="12" id="KW-1185">Reference proteome</keyword>
<dbReference type="GO" id="GO:0005829">
    <property type="term" value="C:cytosol"/>
    <property type="evidence" value="ECO:0007669"/>
    <property type="project" value="TreeGrafter"/>
</dbReference>
<dbReference type="GO" id="GO:0006538">
    <property type="term" value="P:L-glutamate catabolic process"/>
    <property type="evidence" value="ECO:0007669"/>
    <property type="project" value="TreeGrafter"/>
</dbReference>
<dbReference type="FunFam" id="3.40.640.10:FF:000017">
    <property type="entry name" value="Glutamate decarboxylase"/>
    <property type="match status" value="1"/>
</dbReference>
<evidence type="ECO:0000256" key="2">
    <source>
        <dbReference type="ARBA" id="ARBA00009533"/>
    </source>
</evidence>
<dbReference type="SUPFAM" id="SSF53383">
    <property type="entry name" value="PLP-dependent transferases"/>
    <property type="match status" value="1"/>
</dbReference>
<dbReference type="InterPro" id="IPR002129">
    <property type="entry name" value="PyrdxlP-dep_de-COase"/>
</dbReference>
<dbReference type="FunFam" id="4.10.280.50:FF:000001">
    <property type="entry name" value="Glutamate decarboxylase"/>
    <property type="match status" value="1"/>
</dbReference>
<feature type="compositionally biased region" description="Basic and acidic residues" evidence="10">
    <location>
        <begin position="485"/>
        <end position="496"/>
    </location>
</feature>
<dbReference type="PANTHER" id="PTHR43321:SF6">
    <property type="entry name" value="GLUTAMATE DECARBOXYLASE"/>
    <property type="match status" value="1"/>
</dbReference>
<name>A0A5N5WTC0_9EURO</name>
<protein>
    <recommendedName>
        <fullName evidence="3 9">Glutamate decarboxylase</fullName>
        <ecNumber evidence="3 9">4.1.1.15</ecNumber>
    </recommendedName>
</protein>
<evidence type="ECO:0000256" key="4">
    <source>
        <dbReference type="ARBA" id="ARBA00022898"/>
    </source>
</evidence>
<dbReference type="AlphaFoldDB" id="A0A5N5WTC0"/>
<keyword evidence="11" id="KW-0808">Transferase</keyword>
<feature type="compositionally biased region" description="Basic residues" evidence="10">
    <location>
        <begin position="1"/>
        <end position="12"/>
    </location>
</feature>
<reference evidence="11 12" key="1">
    <citation type="submission" date="2019-04" db="EMBL/GenBank/DDBJ databases">
        <title>Friends and foes A comparative genomics study of 23 Aspergillus species from section Flavi.</title>
        <authorList>
            <consortium name="DOE Joint Genome Institute"/>
            <person name="Kjaerbolling I."/>
            <person name="Vesth T."/>
            <person name="Frisvad J.C."/>
            <person name="Nybo J.L."/>
            <person name="Theobald S."/>
            <person name="Kildgaard S."/>
            <person name="Isbrandt T."/>
            <person name="Kuo A."/>
            <person name="Sato A."/>
            <person name="Lyhne E.K."/>
            <person name="Kogle M.E."/>
            <person name="Wiebenga A."/>
            <person name="Kun R.S."/>
            <person name="Lubbers R.J."/>
            <person name="Makela M.R."/>
            <person name="Barry K."/>
            <person name="Chovatia M."/>
            <person name="Clum A."/>
            <person name="Daum C."/>
            <person name="Haridas S."/>
            <person name="He G."/>
            <person name="LaButti K."/>
            <person name="Lipzen A."/>
            <person name="Mondo S."/>
            <person name="Riley R."/>
            <person name="Salamov A."/>
            <person name="Simmons B.A."/>
            <person name="Magnuson J.K."/>
            <person name="Henrissat B."/>
            <person name="Mortensen U.H."/>
            <person name="Larsen T.O."/>
            <person name="Devries R.P."/>
            <person name="Grigoriev I.V."/>
            <person name="Machida M."/>
            <person name="Baker S.E."/>
            <person name="Andersen M.R."/>
        </authorList>
    </citation>
    <scope>NUCLEOTIDE SEQUENCE [LARGE SCALE GENOMIC DNA]</scope>
    <source>
        <strain evidence="11 12">CBS 151.66</strain>
    </source>
</reference>
<dbReference type="OrthoDB" id="5152799at2759"/>
<dbReference type="Gene3D" id="3.40.640.10">
    <property type="entry name" value="Type I PLP-dependent aspartate aminotransferase-like (Major domain)"/>
    <property type="match status" value="1"/>
</dbReference>
<evidence type="ECO:0000313" key="12">
    <source>
        <dbReference type="Proteomes" id="UP000326565"/>
    </source>
</evidence>
<dbReference type="Pfam" id="PF00282">
    <property type="entry name" value="Pyridoxal_deC"/>
    <property type="match status" value="1"/>
</dbReference>
<keyword evidence="5 8" id="KW-0456">Lyase</keyword>
<dbReference type="PANTHER" id="PTHR43321">
    <property type="entry name" value="GLUTAMATE DECARBOXYLASE"/>
    <property type="match status" value="1"/>
</dbReference>
<feature type="modified residue" description="N6-(pyridoxal phosphate)lysine" evidence="7">
    <location>
        <position position="290"/>
    </location>
</feature>
<evidence type="ECO:0000256" key="8">
    <source>
        <dbReference type="RuleBase" id="RU000382"/>
    </source>
</evidence>
<dbReference type="NCBIfam" id="TIGR01788">
    <property type="entry name" value="Glu-decarb-GAD"/>
    <property type="match status" value="1"/>
</dbReference>
<accession>A0A5N5WTC0</accession>
<evidence type="ECO:0000256" key="3">
    <source>
        <dbReference type="ARBA" id="ARBA00012421"/>
    </source>
</evidence>
<dbReference type="GO" id="GO:0016740">
    <property type="term" value="F:transferase activity"/>
    <property type="evidence" value="ECO:0007669"/>
    <property type="project" value="UniProtKB-KW"/>
</dbReference>
<feature type="region of interest" description="Disordered" evidence="10">
    <location>
        <begin position="1"/>
        <end position="28"/>
    </location>
</feature>
<gene>
    <name evidence="11" type="ORF">BDV29DRAFT_159190</name>
</gene>
<dbReference type="Gene3D" id="4.10.280.50">
    <property type="match status" value="1"/>
</dbReference>
<evidence type="ECO:0000256" key="1">
    <source>
        <dbReference type="ARBA" id="ARBA00001933"/>
    </source>
</evidence>
<dbReference type="InterPro" id="IPR010107">
    <property type="entry name" value="Glutamate_decarboxylase"/>
</dbReference>
<evidence type="ECO:0000256" key="5">
    <source>
        <dbReference type="ARBA" id="ARBA00023239"/>
    </source>
</evidence>
<dbReference type="InterPro" id="IPR015421">
    <property type="entry name" value="PyrdxlP-dep_Trfase_major"/>
</dbReference>
<proteinExistence type="inferred from homology"/>
<dbReference type="FunFam" id="3.90.1150.160:FF:000004">
    <property type="entry name" value="Glutamate decarboxylase"/>
    <property type="match status" value="1"/>
</dbReference>
<dbReference type="EC" id="4.1.1.15" evidence="3 9"/>
<dbReference type="Gene3D" id="3.90.1150.160">
    <property type="match status" value="1"/>
</dbReference>
<evidence type="ECO:0000313" key="11">
    <source>
        <dbReference type="EMBL" id="KAB8071773.1"/>
    </source>
</evidence>
<evidence type="ECO:0000256" key="6">
    <source>
        <dbReference type="ARBA" id="ARBA00048868"/>
    </source>
</evidence>
<comment type="cofactor">
    <cofactor evidence="1 7 8">
        <name>pyridoxal 5'-phosphate</name>
        <dbReference type="ChEBI" id="CHEBI:597326"/>
    </cofactor>
</comment>
<evidence type="ECO:0000256" key="9">
    <source>
        <dbReference type="RuleBase" id="RU361171"/>
    </source>
</evidence>
<keyword evidence="9" id="KW-0210">Decarboxylase</keyword>
<keyword evidence="4 7" id="KW-0663">Pyridoxal phosphate</keyword>
<feature type="region of interest" description="Disordered" evidence="10">
    <location>
        <begin position="485"/>
        <end position="508"/>
    </location>
</feature>
<dbReference type="GO" id="GO:0004351">
    <property type="term" value="F:glutamate decarboxylase activity"/>
    <property type="evidence" value="ECO:0007669"/>
    <property type="project" value="UniProtKB-EC"/>
</dbReference>
<evidence type="ECO:0000256" key="7">
    <source>
        <dbReference type="PIRSR" id="PIRSR602129-50"/>
    </source>
</evidence>
<evidence type="ECO:0000256" key="10">
    <source>
        <dbReference type="SAM" id="MobiDB-lite"/>
    </source>
</evidence>
<dbReference type="EMBL" id="ML732264">
    <property type="protein sequence ID" value="KAB8071773.1"/>
    <property type="molecule type" value="Genomic_DNA"/>
</dbReference>
<dbReference type="GO" id="GO:0030170">
    <property type="term" value="F:pyridoxal phosphate binding"/>
    <property type="evidence" value="ECO:0007669"/>
    <property type="project" value="InterPro"/>
</dbReference>
<dbReference type="Proteomes" id="UP000326565">
    <property type="component" value="Unassembled WGS sequence"/>
</dbReference>
<organism evidence="11 12">
    <name type="scientific">Aspergillus leporis</name>
    <dbReference type="NCBI Taxonomy" id="41062"/>
    <lineage>
        <taxon>Eukaryota</taxon>
        <taxon>Fungi</taxon>
        <taxon>Dikarya</taxon>
        <taxon>Ascomycota</taxon>
        <taxon>Pezizomycotina</taxon>
        <taxon>Eurotiomycetes</taxon>
        <taxon>Eurotiomycetidae</taxon>
        <taxon>Eurotiales</taxon>
        <taxon>Aspergillaceae</taxon>
        <taxon>Aspergillus</taxon>
        <taxon>Aspergillus subgen. Circumdati</taxon>
    </lineage>
</organism>
<sequence>MVHLSKVKKGKQAQKSQREQKEAEDTATPYVYGTHYAVEELPEHVMSEQEMPADVAFRLVKDELSLDGNPLLNLASFVTTYMEDEAQNLMTDAMSKNFIDFEEYPQTASIQNRCINMIANLLHAPTNEGSGDQDCIGTSTIGSSEAIMLATLAMKKRWQKKRKAEGKDWTRPNIVMNSAVQVCWEKAARYFEVEEKYVYCTETRYVIDPKEAVDMVDENTIGICAILGTTYTGQYEDVKAINDLLKAKNIDCPIHVDAASGGFVAPFVRPELEWDFRLEKVVSINVSGHKYGLVYPGVGWVFWRSPEYLPEELIFNVNYLGSNQATFTLNFSKGASHVIGQYYQLIRLGKHGFRSIMHNLTQISDYLASELEKLGFVLMSDGNGRGLPLVAFRMKPSEDRLYDEFALAHVLRQRGWVVPAYTMAPHSNQLKMMRIVLREDFSMHRCNILIEDFKSGLKSLEEMDEEMIKRYTHYIKAHSVRKIPQEHSHYKNEKHSLQGKTGKTHGVC</sequence>
<comment type="catalytic activity">
    <reaction evidence="6 9">
        <text>L-glutamate + H(+) = 4-aminobutanoate + CO2</text>
        <dbReference type="Rhea" id="RHEA:17785"/>
        <dbReference type="ChEBI" id="CHEBI:15378"/>
        <dbReference type="ChEBI" id="CHEBI:16526"/>
        <dbReference type="ChEBI" id="CHEBI:29985"/>
        <dbReference type="ChEBI" id="CHEBI:59888"/>
        <dbReference type="EC" id="4.1.1.15"/>
    </reaction>
</comment>
<comment type="similarity">
    <text evidence="2 8">Belongs to the group II decarboxylase family.</text>
</comment>